<dbReference type="OrthoDB" id="6120799at2"/>
<proteinExistence type="predicted"/>
<name>A0A1M5C609_SALEC</name>
<dbReference type="EMBL" id="FQVT01000001">
    <property type="protein sequence ID" value="SHF50198.1"/>
    <property type="molecule type" value="Genomic_DNA"/>
</dbReference>
<organism evidence="1 2">
    <name type="scientific">Salegentibacter echinorum</name>
    <dbReference type="NCBI Taxonomy" id="1073325"/>
    <lineage>
        <taxon>Bacteria</taxon>
        <taxon>Pseudomonadati</taxon>
        <taxon>Bacteroidota</taxon>
        <taxon>Flavobacteriia</taxon>
        <taxon>Flavobacteriales</taxon>
        <taxon>Flavobacteriaceae</taxon>
        <taxon>Salegentibacter</taxon>
    </lineage>
</organism>
<dbReference type="InterPro" id="IPR036249">
    <property type="entry name" value="Thioredoxin-like_sf"/>
</dbReference>
<gene>
    <name evidence="1" type="ORF">SAMN05444483_101359</name>
</gene>
<accession>A0A1M5C609</accession>
<dbReference type="RefSeq" id="WP_072876080.1">
    <property type="nucleotide sequence ID" value="NZ_FQVT01000001.1"/>
</dbReference>
<evidence type="ECO:0000313" key="1">
    <source>
        <dbReference type="EMBL" id="SHF50198.1"/>
    </source>
</evidence>
<dbReference type="STRING" id="1073325.SAMN05444483_101359"/>
<reference evidence="2" key="1">
    <citation type="submission" date="2016-11" db="EMBL/GenBank/DDBJ databases">
        <authorList>
            <person name="Varghese N."/>
            <person name="Submissions S."/>
        </authorList>
    </citation>
    <scope>NUCLEOTIDE SEQUENCE [LARGE SCALE GENOMIC DNA]</scope>
    <source>
        <strain evidence="2">DSM 24579</strain>
    </source>
</reference>
<dbReference type="Pfam" id="PF14595">
    <property type="entry name" value="Thioredoxin_9"/>
    <property type="match status" value="1"/>
</dbReference>
<dbReference type="Proteomes" id="UP000183945">
    <property type="component" value="Unassembled WGS sequence"/>
</dbReference>
<keyword evidence="2" id="KW-1185">Reference proteome</keyword>
<evidence type="ECO:0000313" key="2">
    <source>
        <dbReference type="Proteomes" id="UP000183945"/>
    </source>
</evidence>
<dbReference type="Gene3D" id="3.40.30.10">
    <property type="entry name" value="Glutaredoxin"/>
    <property type="match status" value="1"/>
</dbReference>
<protein>
    <submittedName>
        <fullName evidence="1">Thioredoxin</fullName>
    </submittedName>
</protein>
<dbReference type="SUPFAM" id="SSF52833">
    <property type="entry name" value="Thioredoxin-like"/>
    <property type="match status" value="1"/>
</dbReference>
<dbReference type="AlphaFoldDB" id="A0A1M5C609"/>
<sequence>MDINKPVFSYDEFYEWTKELVKAGKTSGENQTEVLADFTALNKRRMRRLNKTIKIKPELLKLLENIKQPQHWMVITEAWCGDSAQSLPVIGKMAAAAKNVKLSVVLRDENPKLIEKHHTNGSKSIPKLVAFNEAGDELFSWGPRPAPAQELLMNWKKEPQGRNWEEFEKELHTWYAKDKTNTIQQEFISLLSHI</sequence>